<organism evidence="1">
    <name type="scientific">Pyricularia oryzae (strain Y34)</name>
    <name type="common">Rice blast fungus</name>
    <name type="synonym">Magnaporthe oryzae</name>
    <dbReference type="NCBI Taxonomy" id="1143189"/>
    <lineage>
        <taxon>Eukaryota</taxon>
        <taxon>Fungi</taxon>
        <taxon>Dikarya</taxon>
        <taxon>Ascomycota</taxon>
        <taxon>Pezizomycotina</taxon>
        <taxon>Sordariomycetes</taxon>
        <taxon>Sordariomycetidae</taxon>
        <taxon>Magnaporthales</taxon>
        <taxon>Pyriculariaceae</taxon>
        <taxon>Pyricularia</taxon>
    </lineage>
</organism>
<dbReference type="Proteomes" id="UP000011086">
    <property type="component" value="Unassembled WGS sequence"/>
</dbReference>
<name>A0AA97NM35_PYRO3</name>
<sequence length="62" mass="6986">MEGNDGSRRKFFEVVYQWLVYYYTQGSENALGCIVTEMRSHSGGALAVKVSPSIKKKRLGKN</sequence>
<gene>
    <name evidence="1" type="ORF">OOU_Y34scaffold01075g9</name>
</gene>
<dbReference type="EMBL" id="JH793986">
    <property type="protein sequence ID" value="ELQ32653.1"/>
    <property type="molecule type" value="Genomic_DNA"/>
</dbReference>
<protein>
    <submittedName>
        <fullName evidence="1">Uncharacterized protein</fullName>
    </submittedName>
</protein>
<dbReference type="AlphaFoldDB" id="A0AA97NM35"/>
<accession>A0AA97NM35</accession>
<reference evidence="1" key="1">
    <citation type="journal article" date="2012" name="PLoS Genet.">
        <title>Comparative analysis of the genomes of two field isolates of the rice blast fungus Magnaporthe oryzae.</title>
        <authorList>
            <person name="Xue M."/>
            <person name="Yang J."/>
            <person name="Li Z."/>
            <person name="Hu S."/>
            <person name="Yao N."/>
            <person name="Dean R.A."/>
            <person name="Zhao W."/>
            <person name="Shen M."/>
            <person name="Zhang H."/>
            <person name="Li C."/>
            <person name="Liu L."/>
            <person name="Cao L."/>
            <person name="Xu X."/>
            <person name="Xing Y."/>
            <person name="Hsiang T."/>
            <person name="Zhang Z."/>
            <person name="Xu J.R."/>
            <person name="Peng Y.L."/>
        </authorList>
    </citation>
    <scope>NUCLEOTIDE SEQUENCE</scope>
    <source>
        <strain evidence="1">Y34</strain>
    </source>
</reference>
<proteinExistence type="predicted"/>
<evidence type="ECO:0000313" key="1">
    <source>
        <dbReference type="EMBL" id="ELQ32653.1"/>
    </source>
</evidence>